<organism evidence="1 2">
    <name type="scientific">Cylindrobasidium torrendii FP15055 ss-10</name>
    <dbReference type="NCBI Taxonomy" id="1314674"/>
    <lineage>
        <taxon>Eukaryota</taxon>
        <taxon>Fungi</taxon>
        <taxon>Dikarya</taxon>
        <taxon>Basidiomycota</taxon>
        <taxon>Agaricomycotina</taxon>
        <taxon>Agaricomycetes</taxon>
        <taxon>Agaricomycetidae</taxon>
        <taxon>Agaricales</taxon>
        <taxon>Marasmiineae</taxon>
        <taxon>Physalacriaceae</taxon>
        <taxon>Cylindrobasidium</taxon>
    </lineage>
</organism>
<feature type="non-terminal residue" evidence="1">
    <location>
        <position position="153"/>
    </location>
</feature>
<keyword evidence="2" id="KW-1185">Reference proteome</keyword>
<dbReference type="STRING" id="1314674.A0A0D7AUE4"/>
<evidence type="ECO:0000313" key="2">
    <source>
        <dbReference type="Proteomes" id="UP000054007"/>
    </source>
</evidence>
<name>A0A0D7AUE4_9AGAR</name>
<gene>
    <name evidence="1" type="ORF">CYLTODRAFT_314574</name>
</gene>
<dbReference type="EMBL" id="KN880937">
    <property type="protein sequence ID" value="KIY61469.1"/>
    <property type="molecule type" value="Genomic_DNA"/>
</dbReference>
<protein>
    <submittedName>
        <fullName evidence="1">Uncharacterized protein</fullName>
    </submittedName>
</protein>
<feature type="non-terminal residue" evidence="1">
    <location>
        <position position="1"/>
    </location>
</feature>
<accession>A0A0D7AUE4</accession>
<reference evidence="1 2" key="1">
    <citation type="journal article" date="2015" name="Fungal Genet. Biol.">
        <title>Evolution of novel wood decay mechanisms in Agaricales revealed by the genome sequences of Fistulina hepatica and Cylindrobasidium torrendii.</title>
        <authorList>
            <person name="Floudas D."/>
            <person name="Held B.W."/>
            <person name="Riley R."/>
            <person name="Nagy L.G."/>
            <person name="Koehler G."/>
            <person name="Ransdell A.S."/>
            <person name="Younus H."/>
            <person name="Chow J."/>
            <person name="Chiniquy J."/>
            <person name="Lipzen A."/>
            <person name="Tritt A."/>
            <person name="Sun H."/>
            <person name="Haridas S."/>
            <person name="LaButti K."/>
            <person name="Ohm R.A."/>
            <person name="Kues U."/>
            <person name="Blanchette R.A."/>
            <person name="Grigoriev I.V."/>
            <person name="Minto R.E."/>
            <person name="Hibbett D.S."/>
        </authorList>
    </citation>
    <scope>NUCLEOTIDE SEQUENCE [LARGE SCALE GENOMIC DNA]</scope>
    <source>
        <strain evidence="1 2">FP15055 ss-10</strain>
    </source>
</reference>
<dbReference type="OrthoDB" id="3247418at2759"/>
<evidence type="ECO:0000313" key="1">
    <source>
        <dbReference type="EMBL" id="KIY61469.1"/>
    </source>
</evidence>
<dbReference type="AlphaFoldDB" id="A0A0D7AUE4"/>
<proteinExistence type="predicted"/>
<dbReference type="Proteomes" id="UP000054007">
    <property type="component" value="Unassembled WGS sequence"/>
</dbReference>
<sequence length="153" mass="17181">PSGWGTASHGKLSAAQWGVVGMVSLAITLIHEWGYSDRIEDDHADIVSRTQHRQARHLVMLYNFVDLVKASLMAHNRRTSDAHADSYDFYIRRYFATVGRLYPGFGMKPSGHVSLGHVGPFLRKTGPSHAYKADAFERMNYVMQSTETNKKLG</sequence>